<reference evidence="2" key="1">
    <citation type="journal article" date="2023" name="Mol. Phylogenet. Evol.">
        <title>Genome-scale phylogeny and comparative genomics of the fungal order Sordariales.</title>
        <authorList>
            <person name="Hensen N."/>
            <person name="Bonometti L."/>
            <person name="Westerberg I."/>
            <person name="Brannstrom I.O."/>
            <person name="Guillou S."/>
            <person name="Cros-Aarteil S."/>
            <person name="Calhoun S."/>
            <person name="Haridas S."/>
            <person name="Kuo A."/>
            <person name="Mondo S."/>
            <person name="Pangilinan J."/>
            <person name="Riley R."/>
            <person name="LaButti K."/>
            <person name="Andreopoulos B."/>
            <person name="Lipzen A."/>
            <person name="Chen C."/>
            <person name="Yan M."/>
            <person name="Daum C."/>
            <person name="Ng V."/>
            <person name="Clum A."/>
            <person name="Steindorff A."/>
            <person name="Ohm R.A."/>
            <person name="Martin F."/>
            <person name="Silar P."/>
            <person name="Natvig D.O."/>
            <person name="Lalanne C."/>
            <person name="Gautier V."/>
            <person name="Ament-Velasquez S.L."/>
            <person name="Kruys A."/>
            <person name="Hutchinson M.I."/>
            <person name="Powell A.J."/>
            <person name="Barry K."/>
            <person name="Miller A.N."/>
            <person name="Grigoriev I.V."/>
            <person name="Debuchy R."/>
            <person name="Gladieux P."/>
            <person name="Hiltunen Thoren M."/>
            <person name="Johannesson H."/>
        </authorList>
    </citation>
    <scope>NUCLEOTIDE SEQUENCE</scope>
    <source>
        <strain evidence="2">CBS 508.74</strain>
    </source>
</reference>
<evidence type="ECO:0000313" key="3">
    <source>
        <dbReference type="Proteomes" id="UP001302812"/>
    </source>
</evidence>
<proteinExistence type="predicted"/>
<reference evidence="2" key="2">
    <citation type="submission" date="2023-05" db="EMBL/GenBank/DDBJ databases">
        <authorList>
            <consortium name="Lawrence Berkeley National Laboratory"/>
            <person name="Steindorff A."/>
            <person name="Hensen N."/>
            <person name="Bonometti L."/>
            <person name="Westerberg I."/>
            <person name="Brannstrom I.O."/>
            <person name="Guillou S."/>
            <person name="Cros-Aarteil S."/>
            <person name="Calhoun S."/>
            <person name="Haridas S."/>
            <person name="Kuo A."/>
            <person name="Mondo S."/>
            <person name="Pangilinan J."/>
            <person name="Riley R."/>
            <person name="Labutti K."/>
            <person name="Andreopoulos B."/>
            <person name="Lipzen A."/>
            <person name="Chen C."/>
            <person name="Yanf M."/>
            <person name="Daum C."/>
            <person name="Ng V."/>
            <person name="Clum A."/>
            <person name="Ohm R."/>
            <person name="Martin F."/>
            <person name="Silar P."/>
            <person name="Natvig D."/>
            <person name="Lalanne C."/>
            <person name="Gautier V."/>
            <person name="Ament-Velasquez S.L."/>
            <person name="Kruys A."/>
            <person name="Hutchinson M.I."/>
            <person name="Powell A.J."/>
            <person name="Barry K."/>
            <person name="Miller A.N."/>
            <person name="Grigoriev I.V."/>
            <person name="Debuchy R."/>
            <person name="Gladieux P."/>
            <person name="Thoren M.H."/>
            <person name="Johannesson H."/>
        </authorList>
    </citation>
    <scope>NUCLEOTIDE SEQUENCE</scope>
    <source>
        <strain evidence="2">CBS 508.74</strain>
    </source>
</reference>
<sequence>MKFQALALALFASTGLAAPVAEDSKPAVYSLRLSSRVKSLDGAYLTANGTLLGVSSSPSAKPALFTPVVDGKTGLAELRTYPQGDGALALVGRNGLLELASLEDPASVNVPDGMTIDWTSFKLEEEAGAAAPLEYVKGEGAWVAFPRGNNKGEWSVKWKDAAALTIATYMPVKVVYEPARA</sequence>
<gene>
    <name evidence="2" type="ORF">N656DRAFT_765274</name>
</gene>
<dbReference type="EMBL" id="MU853333">
    <property type="protein sequence ID" value="KAK4116285.1"/>
    <property type="molecule type" value="Genomic_DNA"/>
</dbReference>
<feature type="signal peptide" evidence="1">
    <location>
        <begin position="1"/>
        <end position="17"/>
    </location>
</feature>
<dbReference type="AlphaFoldDB" id="A0AAN6YW54"/>
<protein>
    <submittedName>
        <fullName evidence="2">Uncharacterized protein</fullName>
    </submittedName>
</protein>
<dbReference type="Proteomes" id="UP001302812">
    <property type="component" value="Unassembled WGS sequence"/>
</dbReference>
<accession>A0AAN6YW54</accession>
<dbReference type="GeneID" id="89937519"/>
<organism evidence="2 3">
    <name type="scientific">Canariomyces notabilis</name>
    <dbReference type="NCBI Taxonomy" id="2074819"/>
    <lineage>
        <taxon>Eukaryota</taxon>
        <taxon>Fungi</taxon>
        <taxon>Dikarya</taxon>
        <taxon>Ascomycota</taxon>
        <taxon>Pezizomycotina</taxon>
        <taxon>Sordariomycetes</taxon>
        <taxon>Sordariomycetidae</taxon>
        <taxon>Sordariales</taxon>
        <taxon>Chaetomiaceae</taxon>
        <taxon>Canariomyces</taxon>
    </lineage>
</organism>
<evidence type="ECO:0000313" key="2">
    <source>
        <dbReference type="EMBL" id="KAK4116285.1"/>
    </source>
</evidence>
<dbReference type="RefSeq" id="XP_064673855.1">
    <property type="nucleotide sequence ID" value="XM_064813394.1"/>
</dbReference>
<feature type="chain" id="PRO_5042818452" evidence="1">
    <location>
        <begin position="18"/>
        <end position="181"/>
    </location>
</feature>
<comment type="caution">
    <text evidence="2">The sequence shown here is derived from an EMBL/GenBank/DDBJ whole genome shotgun (WGS) entry which is preliminary data.</text>
</comment>
<keyword evidence="3" id="KW-1185">Reference proteome</keyword>
<evidence type="ECO:0000256" key="1">
    <source>
        <dbReference type="SAM" id="SignalP"/>
    </source>
</evidence>
<name>A0AAN6YW54_9PEZI</name>
<keyword evidence="1" id="KW-0732">Signal</keyword>